<feature type="signal peptide" evidence="1">
    <location>
        <begin position="1"/>
        <end position="25"/>
    </location>
</feature>
<keyword evidence="1" id="KW-0732">Signal</keyword>
<feature type="chain" id="PRO_5004975688" evidence="1">
    <location>
        <begin position="26"/>
        <end position="248"/>
    </location>
</feature>
<dbReference type="AlphaFoldDB" id="X6N1K9"/>
<evidence type="ECO:0000313" key="3">
    <source>
        <dbReference type="Proteomes" id="UP000023152"/>
    </source>
</evidence>
<organism evidence="2 3">
    <name type="scientific">Reticulomyxa filosa</name>
    <dbReference type="NCBI Taxonomy" id="46433"/>
    <lineage>
        <taxon>Eukaryota</taxon>
        <taxon>Sar</taxon>
        <taxon>Rhizaria</taxon>
        <taxon>Retaria</taxon>
        <taxon>Foraminifera</taxon>
        <taxon>Monothalamids</taxon>
        <taxon>Reticulomyxidae</taxon>
        <taxon>Reticulomyxa</taxon>
    </lineage>
</organism>
<reference evidence="2 3" key="1">
    <citation type="journal article" date="2013" name="Curr. Biol.">
        <title>The Genome of the Foraminiferan Reticulomyxa filosa.</title>
        <authorList>
            <person name="Glockner G."/>
            <person name="Hulsmann N."/>
            <person name="Schleicher M."/>
            <person name="Noegel A.A."/>
            <person name="Eichinger L."/>
            <person name="Gallinger C."/>
            <person name="Pawlowski J."/>
            <person name="Sierra R."/>
            <person name="Euteneuer U."/>
            <person name="Pillet L."/>
            <person name="Moustafa A."/>
            <person name="Platzer M."/>
            <person name="Groth M."/>
            <person name="Szafranski K."/>
            <person name="Schliwa M."/>
        </authorList>
    </citation>
    <scope>NUCLEOTIDE SEQUENCE [LARGE SCALE GENOMIC DNA]</scope>
</reference>
<dbReference type="Proteomes" id="UP000023152">
    <property type="component" value="Unassembled WGS sequence"/>
</dbReference>
<gene>
    <name evidence="2" type="ORF">RFI_17608</name>
</gene>
<evidence type="ECO:0000256" key="1">
    <source>
        <dbReference type="SAM" id="SignalP"/>
    </source>
</evidence>
<comment type="caution">
    <text evidence="2">The sequence shown here is derived from an EMBL/GenBank/DDBJ whole genome shotgun (WGS) entry which is preliminary data.</text>
</comment>
<sequence>MYIFLLSPFFFVLLELMSMIEPAKRVHELKIPKEVKELFEHCRCHYIFFHQLSGSLVLLLRKTEESILLMEELVEFRKHLMAIYSSVELSKRTYGRIAVKIDLNLDNPPHFTIESISIGAVKIPEEKCKILCYDQKRAAIVLDTLTVTEKPDKSSKPTNIQKKSDKPLTKYTTNVQKKSDKPLTKYTTNIRVIRLNDLIYQWKRLGYDFSFLFVNIIKIYFGYYLKNLYINRHFFWNDKFIDFGTVLK</sequence>
<accession>X6N1K9</accession>
<protein>
    <submittedName>
        <fullName evidence="2">Uncharacterized protein</fullName>
    </submittedName>
</protein>
<evidence type="ECO:0000313" key="2">
    <source>
        <dbReference type="EMBL" id="ETO19624.1"/>
    </source>
</evidence>
<proteinExistence type="predicted"/>
<name>X6N1K9_RETFI</name>
<dbReference type="EMBL" id="ASPP01013469">
    <property type="protein sequence ID" value="ETO19624.1"/>
    <property type="molecule type" value="Genomic_DNA"/>
</dbReference>
<keyword evidence="3" id="KW-1185">Reference proteome</keyword>